<dbReference type="AlphaFoldDB" id="A0A843XWH8"/>
<name>A0A843XWH8_COLES</name>
<gene>
    <name evidence="1" type="ORF">Taro_056445</name>
</gene>
<evidence type="ECO:0000313" key="1">
    <source>
        <dbReference type="EMBL" id="MQM23381.1"/>
    </source>
</evidence>
<organism evidence="1 2">
    <name type="scientific">Colocasia esculenta</name>
    <name type="common">Wild taro</name>
    <name type="synonym">Arum esculentum</name>
    <dbReference type="NCBI Taxonomy" id="4460"/>
    <lineage>
        <taxon>Eukaryota</taxon>
        <taxon>Viridiplantae</taxon>
        <taxon>Streptophyta</taxon>
        <taxon>Embryophyta</taxon>
        <taxon>Tracheophyta</taxon>
        <taxon>Spermatophyta</taxon>
        <taxon>Magnoliopsida</taxon>
        <taxon>Liliopsida</taxon>
        <taxon>Araceae</taxon>
        <taxon>Aroideae</taxon>
        <taxon>Colocasieae</taxon>
        <taxon>Colocasia</taxon>
    </lineage>
</organism>
<accession>A0A843XWH8</accession>
<protein>
    <submittedName>
        <fullName evidence="1">Uncharacterized protein</fullName>
    </submittedName>
</protein>
<keyword evidence="2" id="KW-1185">Reference proteome</keyword>
<reference evidence="1" key="1">
    <citation type="submission" date="2017-07" db="EMBL/GenBank/DDBJ databases">
        <title>Taro Niue Genome Assembly and Annotation.</title>
        <authorList>
            <person name="Atibalentja N."/>
            <person name="Keating K."/>
            <person name="Fields C.J."/>
        </authorList>
    </citation>
    <scope>NUCLEOTIDE SEQUENCE</scope>
    <source>
        <strain evidence="1">Niue_2</strain>
        <tissue evidence="1">Leaf</tissue>
    </source>
</reference>
<dbReference type="Proteomes" id="UP000652761">
    <property type="component" value="Unassembled WGS sequence"/>
</dbReference>
<proteinExistence type="predicted"/>
<dbReference type="EMBL" id="NMUH01016057">
    <property type="protein sequence ID" value="MQM23381.1"/>
    <property type="molecule type" value="Genomic_DNA"/>
</dbReference>
<sequence length="90" mass="9715">MTNTFIENFFKCMIRLRGNLKSRWDGPYTVVKACHNGAVIILDPKTGHLFTVNGQRSAAEAAGSPWKAIWGQLLQRRPGDGGALVCAGAG</sequence>
<dbReference type="OrthoDB" id="670199at2759"/>
<comment type="caution">
    <text evidence="1">The sequence shown here is derived from an EMBL/GenBank/DDBJ whole genome shotgun (WGS) entry which is preliminary data.</text>
</comment>
<evidence type="ECO:0000313" key="2">
    <source>
        <dbReference type="Proteomes" id="UP000652761"/>
    </source>
</evidence>